<accession>A0ABR1AYI4</accession>
<gene>
    <name evidence="18" type="ORF">RUM44_005783</name>
</gene>
<name>A0ABR1AYI4_POLSC</name>
<keyword evidence="19" id="KW-1185">Reference proteome</keyword>
<dbReference type="PROSITE" id="PS50051">
    <property type="entry name" value="MCM_2"/>
    <property type="match status" value="1"/>
</dbReference>
<dbReference type="PANTHER" id="PTHR11630">
    <property type="entry name" value="DNA REPLICATION LICENSING FACTOR MCM FAMILY MEMBER"/>
    <property type="match status" value="1"/>
</dbReference>
<dbReference type="SUPFAM" id="SSF52540">
    <property type="entry name" value="P-loop containing nucleoside triphosphate hydrolases"/>
    <property type="match status" value="1"/>
</dbReference>
<evidence type="ECO:0000256" key="12">
    <source>
        <dbReference type="ARBA" id="ARBA00041085"/>
    </source>
</evidence>
<evidence type="ECO:0000259" key="17">
    <source>
        <dbReference type="PROSITE" id="PS50051"/>
    </source>
</evidence>
<keyword evidence="5" id="KW-0227">DNA damage</keyword>
<dbReference type="Pfam" id="PF17207">
    <property type="entry name" value="MCM_OB"/>
    <property type="match status" value="1"/>
</dbReference>
<organism evidence="18 19">
    <name type="scientific">Polyplax serrata</name>
    <name type="common">Common mouse louse</name>
    <dbReference type="NCBI Taxonomy" id="468196"/>
    <lineage>
        <taxon>Eukaryota</taxon>
        <taxon>Metazoa</taxon>
        <taxon>Ecdysozoa</taxon>
        <taxon>Arthropoda</taxon>
        <taxon>Hexapoda</taxon>
        <taxon>Insecta</taxon>
        <taxon>Pterygota</taxon>
        <taxon>Neoptera</taxon>
        <taxon>Paraneoptera</taxon>
        <taxon>Psocodea</taxon>
        <taxon>Troctomorpha</taxon>
        <taxon>Phthiraptera</taxon>
        <taxon>Anoplura</taxon>
        <taxon>Polyplacidae</taxon>
        <taxon>Polyplax</taxon>
    </lineage>
</organism>
<protein>
    <recommendedName>
        <fullName evidence="12">DNA helicase MCM9</fullName>
        <ecNumber evidence="3">3.6.4.12</ecNumber>
    </recommendedName>
    <alternativeName>
        <fullName evidence="13">Minichromosome maintenance 9</fullName>
    </alternativeName>
</protein>
<dbReference type="Pfam" id="PF17855">
    <property type="entry name" value="MCM_lid"/>
    <property type="match status" value="1"/>
</dbReference>
<keyword evidence="9 15" id="KW-0238">DNA-binding</keyword>
<evidence type="ECO:0000313" key="18">
    <source>
        <dbReference type="EMBL" id="KAK6631257.1"/>
    </source>
</evidence>
<dbReference type="SMART" id="SM00350">
    <property type="entry name" value="MCM"/>
    <property type="match status" value="1"/>
</dbReference>
<dbReference type="EMBL" id="JAWJWF010000006">
    <property type="protein sequence ID" value="KAK6631257.1"/>
    <property type="molecule type" value="Genomic_DNA"/>
</dbReference>
<dbReference type="Gene3D" id="2.20.28.10">
    <property type="match status" value="1"/>
</dbReference>
<keyword evidence="7" id="KW-0347">Helicase</keyword>
<comment type="similarity">
    <text evidence="2 15">Belongs to the MCM family.</text>
</comment>
<dbReference type="Gene3D" id="3.40.50.300">
    <property type="entry name" value="P-loop containing nucleotide triphosphate hydrolases"/>
    <property type="match status" value="1"/>
</dbReference>
<comment type="subcellular location">
    <subcellularLocation>
        <location evidence="1">Nucleus</location>
    </subcellularLocation>
</comment>
<evidence type="ECO:0000256" key="4">
    <source>
        <dbReference type="ARBA" id="ARBA00022741"/>
    </source>
</evidence>
<dbReference type="SUPFAM" id="SSF50249">
    <property type="entry name" value="Nucleic acid-binding proteins"/>
    <property type="match status" value="1"/>
</dbReference>
<dbReference type="Proteomes" id="UP001359485">
    <property type="component" value="Unassembled WGS sequence"/>
</dbReference>
<keyword evidence="6" id="KW-0378">Hydrolase</keyword>
<comment type="catalytic activity">
    <reaction evidence="14">
        <text>ATP + H2O = ADP + phosphate + H(+)</text>
        <dbReference type="Rhea" id="RHEA:13065"/>
        <dbReference type="ChEBI" id="CHEBI:15377"/>
        <dbReference type="ChEBI" id="CHEBI:15378"/>
        <dbReference type="ChEBI" id="CHEBI:30616"/>
        <dbReference type="ChEBI" id="CHEBI:43474"/>
        <dbReference type="ChEBI" id="CHEBI:456216"/>
        <dbReference type="EC" id="3.6.4.12"/>
    </reaction>
</comment>
<evidence type="ECO:0000256" key="1">
    <source>
        <dbReference type="ARBA" id="ARBA00004123"/>
    </source>
</evidence>
<feature type="compositionally biased region" description="Basic and acidic residues" evidence="16">
    <location>
        <begin position="803"/>
        <end position="815"/>
    </location>
</feature>
<dbReference type="InterPro" id="IPR058768">
    <property type="entry name" value="MCM9_N"/>
</dbReference>
<evidence type="ECO:0000256" key="8">
    <source>
        <dbReference type="ARBA" id="ARBA00022840"/>
    </source>
</evidence>
<dbReference type="SMART" id="SM00382">
    <property type="entry name" value="AAA"/>
    <property type="match status" value="1"/>
</dbReference>
<keyword evidence="10" id="KW-0234">DNA repair</keyword>
<dbReference type="InterPro" id="IPR003593">
    <property type="entry name" value="AAA+_ATPase"/>
</dbReference>
<dbReference type="InterPro" id="IPR012340">
    <property type="entry name" value="NA-bd_OB-fold"/>
</dbReference>
<dbReference type="PRINTS" id="PR01657">
    <property type="entry name" value="MCMFAMILY"/>
</dbReference>
<evidence type="ECO:0000256" key="10">
    <source>
        <dbReference type="ARBA" id="ARBA00023204"/>
    </source>
</evidence>
<evidence type="ECO:0000256" key="5">
    <source>
        <dbReference type="ARBA" id="ARBA00022763"/>
    </source>
</evidence>
<keyword evidence="4 15" id="KW-0547">Nucleotide-binding</keyword>
<feature type="region of interest" description="Disordered" evidence="16">
    <location>
        <begin position="794"/>
        <end position="820"/>
    </location>
</feature>
<dbReference type="InterPro" id="IPR031327">
    <property type="entry name" value="MCM"/>
</dbReference>
<comment type="caution">
    <text evidence="18">The sequence shown here is derived from an EMBL/GenBank/DDBJ whole genome shotgun (WGS) entry which is preliminary data.</text>
</comment>
<dbReference type="Pfam" id="PF00493">
    <property type="entry name" value="MCM"/>
    <property type="match status" value="1"/>
</dbReference>
<dbReference type="Gene3D" id="2.40.50.140">
    <property type="entry name" value="Nucleic acid-binding proteins"/>
    <property type="match status" value="1"/>
</dbReference>
<evidence type="ECO:0000256" key="11">
    <source>
        <dbReference type="ARBA" id="ARBA00023242"/>
    </source>
</evidence>
<feature type="compositionally biased region" description="Basic and acidic residues" evidence="16">
    <location>
        <begin position="719"/>
        <end position="730"/>
    </location>
</feature>
<evidence type="ECO:0000256" key="9">
    <source>
        <dbReference type="ARBA" id="ARBA00023125"/>
    </source>
</evidence>
<evidence type="ECO:0000313" key="19">
    <source>
        <dbReference type="Proteomes" id="UP001359485"/>
    </source>
</evidence>
<dbReference type="InterPro" id="IPR001208">
    <property type="entry name" value="MCM_dom"/>
</dbReference>
<dbReference type="InterPro" id="IPR027417">
    <property type="entry name" value="P-loop_NTPase"/>
</dbReference>
<dbReference type="EC" id="3.6.4.12" evidence="3"/>
<reference evidence="18 19" key="1">
    <citation type="submission" date="2023-09" db="EMBL/GenBank/DDBJ databases">
        <title>Genomes of two closely related lineages of the louse Polyplax serrata with different host specificities.</title>
        <authorList>
            <person name="Martinu J."/>
            <person name="Tarabai H."/>
            <person name="Stefka J."/>
            <person name="Hypsa V."/>
        </authorList>
    </citation>
    <scope>NUCLEOTIDE SEQUENCE [LARGE SCALE GENOMIC DNA]</scope>
    <source>
        <strain evidence="18">98ZLc_SE</strain>
    </source>
</reference>
<keyword evidence="11" id="KW-0539">Nucleus</keyword>
<evidence type="ECO:0000256" key="13">
    <source>
        <dbReference type="ARBA" id="ARBA00042301"/>
    </source>
</evidence>
<evidence type="ECO:0000256" key="16">
    <source>
        <dbReference type="SAM" id="MobiDB-lite"/>
    </source>
</evidence>
<evidence type="ECO:0000256" key="3">
    <source>
        <dbReference type="ARBA" id="ARBA00012551"/>
    </source>
</evidence>
<feature type="domain" description="MCM C-terminal AAA(+) ATPase" evidence="17">
    <location>
        <begin position="359"/>
        <end position="552"/>
    </location>
</feature>
<feature type="region of interest" description="Disordered" evidence="16">
    <location>
        <begin position="719"/>
        <end position="764"/>
    </location>
</feature>
<dbReference type="Pfam" id="PF26066">
    <property type="entry name" value="MCM9_N"/>
    <property type="match status" value="1"/>
</dbReference>
<evidence type="ECO:0000256" key="7">
    <source>
        <dbReference type="ARBA" id="ARBA00022806"/>
    </source>
</evidence>
<sequence>MADHGVTFQIRGFPPEQQTPKVNEIYDFCFTFGQNSRSRRILQVPRLQVEPRAVFMDSELQETLRKFLIIRNKSELENVLANSDSNRNYSITVSFITLFEDNITIGNGLLIEPEKYLSAFNDAAISAQRHILNEGAQNGNSQFCSIKQKVTVRIKSLPSFSEATFPCNKDIGFFVRINGTLIKAGPPKVLEHQRDYICLKCKHIVTQKACYEKYYMIAAPSKCDECHSSSIKVKNDIDVLNFLDYQEIKVQQHFGKSKVGTVPRSISVTLEGDLVDSCKPGDDVNVTGVLLRRWRPMKPGVRYDIELVLKANNVDVCNDQKSIISNKEVRDSFTNYWQKYNNQELHGRNHILRSFCPQQIFGLHLAKLAMITVLAGGVQKTDDNDSSARGMSHLLLVGDAGTGKSHLLRYASRISNHSVFTTGVGSTTAGLTVTAIRECGDWNLEAGALVLADGGLCCIDDFNSIREHDRSSIHEAMEQQSISVAKAGIVTKLRTRCSIFATTSIKGGKYDSKLPMSVNVAISSPLLSRFDIVLVLLDSKSPEWDRSLCNFMFEKRSKNSQEHCNRGNTLIESTWNTTDIQKYFSVIKGLNPIMTIEAGTVLRAYYQFQRMADSRNVARTTVRLLESLIRLSQGHARLMFREKVTVLDAITAITIIESSTLNDFDGSQVNALHTTASDDPYEEYQSQARQILTKLKLFRILDDEIQRLDKMTSVGVEEMKQMRDGEESKEVLTSTNQSTPHQTSTVFKGENTRVGKMSPINGRQTKSIFQSSKTFCLNSSKQNKKGTDELFQENTETKNSADLSDRSKPSADKKNLPHFGEVQDGVKKCNECKRSKGNPFALAEDDDWNCLDF</sequence>
<evidence type="ECO:0000256" key="14">
    <source>
        <dbReference type="ARBA" id="ARBA00047995"/>
    </source>
</evidence>
<dbReference type="PANTHER" id="PTHR11630:SF48">
    <property type="entry name" value="DNA HELICASE MCM9"/>
    <property type="match status" value="1"/>
</dbReference>
<proteinExistence type="inferred from homology"/>
<keyword evidence="8 15" id="KW-0067">ATP-binding</keyword>
<feature type="compositionally biased region" description="Polar residues" evidence="16">
    <location>
        <begin position="731"/>
        <end position="746"/>
    </location>
</feature>
<evidence type="ECO:0000256" key="6">
    <source>
        <dbReference type="ARBA" id="ARBA00022801"/>
    </source>
</evidence>
<evidence type="ECO:0000256" key="15">
    <source>
        <dbReference type="RuleBase" id="RU004070"/>
    </source>
</evidence>
<dbReference type="InterPro" id="IPR041562">
    <property type="entry name" value="MCM_lid"/>
</dbReference>
<dbReference type="InterPro" id="IPR033762">
    <property type="entry name" value="MCM_OB"/>
</dbReference>
<evidence type="ECO:0000256" key="2">
    <source>
        <dbReference type="ARBA" id="ARBA00008010"/>
    </source>
</evidence>